<organism evidence="9 10">
    <name type="scientific">Nocardiopsis mwathae</name>
    <dbReference type="NCBI Taxonomy" id="1472723"/>
    <lineage>
        <taxon>Bacteria</taxon>
        <taxon>Bacillati</taxon>
        <taxon>Actinomycetota</taxon>
        <taxon>Actinomycetes</taxon>
        <taxon>Streptosporangiales</taxon>
        <taxon>Nocardiopsidaceae</taxon>
        <taxon>Nocardiopsis</taxon>
    </lineage>
</organism>
<comment type="caution">
    <text evidence="9">The sequence shown here is derived from an EMBL/GenBank/DDBJ whole genome shotgun (WGS) entry which is preliminary data.</text>
</comment>
<dbReference type="Pfam" id="PF14659">
    <property type="entry name" value="Phage_int_SAM_3"/>
    <property type="match status" value="1"/>
</dbReference>
<dbReference type="PROSITE" id="PS51898">
    <property type="entry name" value="TYR_RECOMBINASE"/>
    <property type="match status" value="1"/>
</dbReference>
<dbReference type="Pfam" id="PF00589">
    <property type="entry name" value="Phage_integrase"/>
    <property type="match status" value="1"/>
</dbReference>
<evidence type="ECO:0000259" key="7">
    <source>
        <dbReference type="PROSITE" id="PS51898"/>
    </source>
</evidence>
<evidence type="ECO:0000313" key="10">
    <source>
        <dbReference type="Proteomes" id="UP000546642"/>
    </source>
</evidence>
<evidence type="ECO:0000256" key="3">
    <source>
        <dbReference type="ARBA" id="ARBA00023125"/>
    </source>
</evidence>
<keyword evidence="3 5" id="KW-0238">DNA-binding</keyword>
<dbReference type="InterPro" id="IPR050090">
    <property type="entry name" value="Tyrosine_recombinase_XerCD"/>
</dbReference>
<dbReference type="Gene3D" id="1.10.150.130">
    <property type="match status" value="1"/>
</dbReference>
<evidence type="ECO:0000256" key="2">
    <source>
        <dbReference type="ARBA" id="ARBA00022908"/>
    </source>
</evidence>
<feature type="region of interest" description="Disordered" evidence="6">
    <location>
        <begin position="354"/>
        <end position="391"/>
    </location>
</feature>
<dbReference type="InterPro" id="IPR044068">
    <property type="entry name" value="CB"/>
</dbReference>
<dbReference type="RefSeq" id="WP_184078901.1">
    <property type="nucleotide sequence ID" value="NZ_JACHDS010000001.1"/>
</dbReference>
<evidence type="ECO:0000259" key="8">
    <source>
        <dbReference type="PROSITE" id="PS51900"/>
    </source>
</evidence>
<gene>
    <name evidence="9" type="ORF">HNR23_004766</name>
</gene>
<dbReference type="InterPro" id="IPR013762">
    <property type="entry name" value="Integrase-like_cat_sf"/>
</dbReference>
<dbReference type="InterPro" id="IPR011010">
    <property type="entry name" value="DNA_brk_join_enz"/>
</dbReference>
<dbReference type="AlphaFoldDB" id="A0A7W9YNC5"/>
<keyword evidence="10" id="KW-1185">Reference proteome</keyword>
<sequence length="391" mass="44418">MASKKRRFGRIRKLSSGRYQARYPGPDGVDHPAPYTFSTRKEADRWLTMKEAEINREGWWDPHAGEIAFQDYADEWMEQRELTDKTELTYEGLLRLHLNPTFGRMLIKDVKEADVRKWRASRLKVKKSKGQVPKAYRLLRAILNTAVEDRLIRENPCRIKGADREDSEERPVLSVAEVFKLADAIKPRYRALVLLATFASLRWGELAGLRRRDLDMKKRTVTVRQTLVDVGHLVEGPPKSSAGRRTVELPDLIIDDLREHLAEYAAPGRDGYVFVGVKGNQLRRSNFTAYWSRACEDAGLEDIHFHDLRHTGNTYAAEAGASLRELMDRMGHSSSRAALVYLHARDNRARSLADRLGQQAAEELRGEQAKEAPETDGDEPPDRASTAASGT</sequence>
<dbReference type="EMBL" id="JACHDS010000001">
    <property type="protein sequence ID" value="MBB6174706.1"/>
    <property type="molecule type" value="Genomic_DNA"/>
</dbReference>
<feature type="domain" description="Tyr recombinase" evidence="7">
    <location>
        <begin position="168"/>
        <end position="354"/>
    </location>
</feature>
<dbReference type="InterPro" id="IPR002104">
    <property type="entry name" value="Integrase_catalytic"/>
</dbReference>
<dbReference type="InterPro" id="IPR058717">
    <property type="entry name" value="Phage_L5_Integrase_N"/>
</dbReference>
<keyword evidence="4" id="KW-0233">DNA recombination</keyword>
<dbReference type="CDD" id="cd01189">
    <property type="entry name" value="INT_ICEBs1_C_like"/>
    <property type="match status" value="1"/>
</dbReference>
<evidence type="ECO:0000256" key="6">
    <source>
        <dbReference type="SAM" id="MobiDB-lite"/>
    </source>
</evidence>
<feature type="domain" description="Core-binding (CB)" evidence="8">
    <location>
        <begin position="67"/>
        <end position="147"/>
    </location>
</feature>
<evidence type="ECO:0000256" key="1">
    <source>
        <dbReference type="ARBA" id="ARBA00008857"/>
    </source>
</evidence>
<proteinExistence type="inferred from homology"/>
<dbReference type="Proteomes" id="UP000546642">
    <property type="component" value="Unassembled WGS sequence"/>
</dbReference>
<dbReference type="PROSITE" id="PS51900">
    <property type="entry name" value="CB"/>
    <property type="match status" value="1"/>
</dbReference>
<dbReference type="Pfam" id="PF26003">
    <property type="entry name" value="Integrase_N_phage"/>
    <property type="match status" value="1"/>
</dbReference>
<dbReference type="GO" id="GO:0015074">
    <property type="term" value="P:DNA integration"/>
    <property type="evidence" value="ECO:0007669"/>
    <property type="project" value="UniProtKB-KW"/>
</dbReference>
<protein>
    <submittedName>
        <fullName evidence="9">Integrase</fullName>
    </submittedName>
</protein>
<comment type="similarity">
    <text evidence="1">Belongs to the 'phage' integrase family.</text>
</comment>
<accession>A0A7W9YNC5</accession>
<evidence type="ECO:0000256" key="5">
    <source>
        <dbReference type="PROSITE-ProRule" id="PRU01248"/>
    </source>
</evidence>
<dbReference type="GO" id="GO:0006310">
    <property type="term" value="P:DNA recombination"/>
    <property type="evidence" value="ECO:0007669"/>
    <property type="project" value="UniProtKB-KW"/>
</dbReference>
<name>A0A7W9YNC5_9ACTN</name>
<dbReference type="PANTHER" id="PTHR30349:SF64">
    <property type="entry name" value="PROPHAGE INTEGRASE INTD-RELATED"/>
    <property type="match status" value="1"/>
</dbReference>
<feature type="compositionally biased region" description="Basic and acidic residues" evidence="6">
    <location>
        <begin position="362"/>
        <end position="373"/>
    </location>
</feature>
<reference evidence="9 10" key="1">
    <citation type="submission" date="2020-08" db="EMBL/GenBank/DDBJ databases">
        <title>Sequencing the genomes of 1000 actinobacteria strains.</title>
        <authorList>
            <person name="Klenk H.-P."/>
        </authorList>
    </citation>
    <scope>NUCLEOTIDE SEQUENCE [LARGE SCALE GENOMIC DNA]</scope>
    <source>
        <strain evidence="9 10">DSM 46659</strain>
    </source>
</reference>
<dbReference type="InterPro" id="IPR010998">
    <property type="entry name" value="Integrase_recombinase_N"/>
</dbReference>
<evidence type="ECO:0000256" key="4">
    <source>
        <dbReference type="ARBA" id="ARBA00023172"/>
    </source>
</evidence>
<evidence type="ECO:0000313" key="9">
    <source>
        <dbReference type="EMBL" id="MBB6174706.1"/>
    </source>
</evidence>
<dbReference type="PANTHER" id="PTHR30349">
    <property type="entry name" value="PHAGE INTEGRASE-RELATED"/>
    <property type="match status" value="1"/>
</dbReference>
<dbReference type="InterPro" id="IPR004107">
    <property type="entry name" value="Integrase_SAM-like_N"/>
</dbReference>
<dbReference type="Gene3D" id="1.10.443.10">
    <property type="entry name" value="Intergrase catalytic core"/>
    <property type="match status" value="1"/>
</dbReference>
<dbReference type="GO" id="GO:0003677">
    <property type="term" value="F:DNA binding"/>
    <property type="evidence" value="ECO:0007669"/>
    <property type="project" value="UniProtKB-UniRule"/>
</dbReference>
<dbReference type="SUPFAM" id="SSF56349">
    <property type="entry name" value="DNA breaking-rejoining enzymes"/>
    <property type="match status" value="1"/>
</dbReference>
<keyword evidence="2" id="KW-0229">DNA integration</keyword>